<dbReference type="Proteomes" id="UP000238348">
    <property type="component" value="Chromosome"/>
</dbReference>
<proteinExistence type="predicted"/>
<name>A0A2L0FAH4_SORCE</name>
<gene>
    <name evidence="2" type="ORF">SOCE26_100100</name>
</gene>
<dbReference type="AlphaFoldDB" id="A0A2L0FAH4"/>
<organism evidence="2 3">
    <name type="scientific">Sorangium cellulosum</name>
    <name type="common">Polyangium cellulosum</name>
    <dbReference type="NCBI Taxonomy" id="56"/>
    <lineage>
        <taxon>Bacteria</taxon>
        <taxon>Pseudomonadati</taxon>
        <taxon>Myxococcota</taxon>
        <taxon>Polyangia</taxon>
        <taxon>Polyangiales</taxon>
        <taxon>Polyangiaceae</taxon>
        <taxon>Sorangium</taxon>
    </lineage>
</organism>
<evidence type="ECO:0000256" key="1">
    <source>
        <dbReference type="SAM" id="MobiDB-lite"/>
    </source>
</evidence>
<feature type="region of interest" description="Disordered" evidence="1">
    <location>
        <begin position="135"/>
        <end position="155"/>
    </location>
</feature>
<reference evidence="2 3" key="1">
    <citation type="submission" date="2015-09" db="EMBL/GenBank/DDBJ databases">
        <title>Sorangium comparison.</title>
        <authorList>
            <person name="Zaburannyi N."/>
            <person name="Bunk B."/>
            <person name="Overmann J."/>
            <person name="Mueller R."/>
        </authorList>
    </citation>
    <scope>NUCLEOTIDE SEQUENCE [LARGE SCALE GENOMIC DNA]</scope>
    <source>
        <strain evidence="2 3">So ce26</strain>
    </source>
</reference>
<accession>A0A2L0FAH4</accession>
<evidence type="ECO:0000313" key="3">
    <source>
        <dbReference type="Proteomes" id="UP000238348"/>
    </source>
</evidence>
<sequence length="186" mass="18474">MAEGRTSNAVETSGQASSDRLWVLVNTGRRASAAAVPSGRAPRQTVIVRDGAHLLISVDVGSGSALAVPFKLAELGGTDATLVVRLVSAETPCAACVDERLARAAEELGGLGAEGVFRAVRAAIAGCAARVHGDPPPGAADAGGPAPESARVRSSGSLRLAPANAPCVPAGGVVPAESDIDVILII</sequence>
<dbReference type="EMBL" id="CP012673">
    <property type="protein sequence ID" value="AUX48472.1"/>
    <property type="molecule type" value="Genomic_DNA"/>
</dbReference>
<protein>
    <submittedName>
        <fullName evidence="2">Uncharacterized protein</fullName>
    </submittedName>
</protein>
<evidence type="ECO:0000313" key="2">
    <source>
        <dbReference type="EMBL" id="AUX48472.1"/>
    </source>
</evidence>